<dbReference type="Pfam" id="PF10568">
    <property type="entry name" value="Tom37"/>
    <property type="match status" value="1"/>
</dbReference>
<evidence type="ECO:0000256" key="2">
    <source>
        <dbReference type="ARBA" id="ARBA00009170"/>
    </source>
</evidence>
<dbReference type="InterPro" id="IPR050931">
    <property type="entry name" value="Mito_Protein_Transport_Metaxin"/>
</dbReference>
<dbReference type="Pfam" id="PF17171">
    <property type="entry name" value="GST_C_6"/>
    <property type="match status" value="1"/>
</dbReference>
<dbReference type="SUPFAM" id="SSF47616">
    <property type="entry name" value="GST C-terminal domain-like"/>
    <property type="match status" value="1"/>
</dbReference>
<dbReference type="InterPro" id="IPR033468">
    <property type="entry name" value="Metaxin_GST"/>
</dbReference>
<feature type="transmembrane region" description="Helical" evidence="8">
    <location>
        <begin position="270"/>
        <end position="290"/>
    </location>
</feature>
<dbReference type="GO" id="GO:0007005">
    <property type="term" value="P:mitochondrion organization"/>
    <property type="evidence" value="ECO:0007669"/>
    <property type="project" value="TreeGrafter"/>
</dbReference>
<dbReference type="InterPro" id="IPR019564">
    <property type="entry name" value="Sam37/metaxin_N"/>
</dbReference>
<reference evidence="11" key="1">
    <citation type="submission" date="2020-04" db="EMBL/GenBank/DDBJ databases">
        <authorList>
            <person name="Neveu A P."/>
        </authorList>
    </citation>
    <scope>NUCLEOTIDE SEQUENCE</scope>
    <source>
        <tissue evidence="11">Whole embryo</tissue>
    </source>
</reference>
<keyword evidence="3" id="KW-0813">Transport</keyword>
<comment type="similarity">
    <text evidence="2">Belongs to the metaxin family.</text>
</comment>
<dbReference type="CDD" id="cd03212">
    <property type="entry name" value="GST_C_Metaxin1_3"/>
    <property type="match status" value="1"/>
</dbReference>
<dbReference type="AlphaFoldDB" id="A0A6F9DM79"/>
<keyword evidence="7 8" id="KW-0472">Membrane</keyword>
<accession>A0A6F9DM79</accession>
<dbReference type="PANTHER" id="PTHR12289:SF41">
    <property type="entry name" value="FAILED AXON CONNECTIONS-RELATED"/>
    <property type="match status" value="1"/>
</dbReference>
<keyword evidence="4" id="KW-1000">Mitochondrion outer membrane</keyword>
<dbReference type="EMBL" id="LR788211">
    <property type="protein sequence ID" value="CAB3264073.1"/>
    <property type="molecule type" value="mRNA"/>
</dbReference>
<dbReference type="Gene3D" id="1.20.1050.10">
    <property type="match status" value="1"/>
</dbReference>
<organism evidence="11">
    <name type="scientific">Phallusia mammillata</name>
    <dbReference type="NCBI Taxonomy" id="59560"/>
    <lineage>
        <taxon>Eukaryota</taxon>
        <taxon>Metazoa</taxon>
        <taxon>Chordata</taxon>
        <taxon>Tunicata</taxon>
        <taxon>Ascidiacea</taxon>
        <taxon>Phlebobranchia</taxon>
        <taxon>Ascidiidae</taxon>
        <taxon>Phallusia</taxon>
    </lineage>
</organism>
<evidence type="ECO:0000256" key="4">
    <source>
        <dbReference type="ARBA" id="ARBA00022787"/>
    </source>
</evidence>
<dbReference type="PANTHER" id="PTHR12289">
    <property type="entry name" value="METAXIN RELATED"/>
    <property type="match status" value="1"/>
</dbReference>
<evidence type="ECO:0000256" key="8">
    <source>
        <dbReference type="SAM" id="Phobius"/>
    </source>
</evidence>
<evidence type="ECO:0000259" key="9">
    <source>
        <dbReference type="Pfam" id="PF10568"/>
    </source>
</evidence>
<evidence type="ECO:0000259" key="10">
    <source>
        <dbReference type="Pfam" id="PF17171"/>
    </source>
</evidence>
<proteinExistence type="evidence at transcript level"/>
<evidence type="ECO:0000256" key="5">
    <source>
        <dbReference type="ARBA" id="ARBA00022927"/>
    </source>
</evidence>
<feature type="domain" description="Metaxin glutathione S-transferase" evidence="10">
    <location>
        <begin position="176"/>
        <end position="238"/>
    </location>
</feature>
<keyword evidence="6" id="KW-0496">Mitochondrion</keyword>
<protein>
    <submittedName>
        <fullName evidence="11">Metaxin-1-like</fullName>
    </submittedName>
</protein>
<evidence type="ECO:0000313" key="11">
    <source>
        <dbReference type="EMBL" id="CAB3264073.1"/>
    </source>
</evidence>
<name>A0A6F9DM79_9ASCI</name>
<evidence type="ECO:0000256" key="6">
    <source>
        <dbReference type="ARBA" id="ARBA00023128"/>
    </source>
</evidence>
<gene>
    <name evidence="11" type="primary">Mtx1-001</name>
</gene>
<comment type="subcellular location">
    <subcellularLocation>
        <location evidence="1">Mitochondrion outer membrane</location>
    </subcellularLocation>
</comment>
<keyword evidence="8" id="KW-1133">Transmembrane helix</keyword>
<dbReference type="GO" id="GO:0001401">
    <property type="term" value="C:SAM complex"/>
    <property type="evidence" value="ECO:0007669"/>
    <property type="project" value="InterPro"/>
</dbReference>
<evidence type="ECO:0000256" key="3">
    <source>
        <dbReference type="ARBA" id="ARBA00022448"/>
    </source>
</evidence>
<keyword evidence="5" id="KW-0653">Protein transport</keyword>
<sequence length="315" mass="35649">MEERENLNIKLKCWGGDWDLPTIDIDSLSVICYAKIRNVPVKIEKTLPKNTITGTLPELEVKEIVYSNPLRIIGKLRKEGYNADFHLTEDENADTLAFLAYIKQKLKPAILYTLWLDAGNYTKVIRPAYATVCGFPWSLWYPSKIRKAVEQSIYQAKGGTDYEELHDIEKRLYRDAHECLNVLEKKLGNNEYFFGKSPSTFDAVLYGHLSILLKAPLVSTEIKNHLNACKNLTGLCFRLDQMYFPKVLTSSSPSKSVENSPEKLLKRDQIITIAAALGAMIVYALTSGVLTHKSSKLAERIQNHGSAIEEFDTID</sequence>
<evidence type="ECO:0000256" key="7">
    <source>
        <dbReference type="ARBA" id="ARBA00023136"/>
    </source>
</evidence>
<dbReference type="InterPro" id="IPR036282">
    <property type="entry name" value="Glutathione-S-Trfase_C_sf"/>
</dbReference>
<keyword evidence="8" id="KW-0812">Transmembrane</keyword>
<evidence type="ECO:0000256" key="1">
    <source>
        <dbReference type="ARBA" id="ARBA00004294"/>
    </source>
</evidence>
<dbReference type="GO" id="GO:0015031">
    <property type="term" value="P:protein transport"/>
    <property type="evidence" value="ECO:0007669"/>
    <property type="project" value="UniProtKB-KW"/>
</dbReference>
<feature type="domain" description="Mitochondrial outer membrane transport complex Sam37/metaxin N-terminal" evidence="9">
    <location>
        <begin position="27"/>
        <end position="146"/>
    </location>
</feature>